<keyword evidence="1" id="KW-1133">Transmembrane helix</keyword>
<sequence length="69" mass="7204">MKRALRYGLAALILAAVAAIVAAALAVVPFLIHGDISDALLTGAGSVAVVVVGLTFRAWRERRSSRSDK</sequence>
<evidence type="ECO:0000313" key="2">
    <source>
        <dbReference type="EMBL" id="MBB6556131.1"/>
    </source>
</evidence>
<accession>A0A7X0P6T4</accession>
<dbReference type="RefSeq" id="WP_185110614.1">
    <property type="nucleotide sequence ID" value="NZ_BAAAXY010000150.1"/>
</dbReference>
<reference evidence="2 3" key="1">
    <citation type="submission" date="2020-08" db="EMBL/GenBank/DDBJ databases">
        <title>Sequencing the genomes of 1000 actinobacteria strains.</title>
        <authorList>
            <person name="Klenk H.-P."/>
        </authorList>
    </citation>
    <scope>NUCLEOTIDE SEQUENCE [LARGE SCALE GENOMIC DNA]</scope>
    <source>
        <strain evidence="2 3">DSM 43768</strain>
    </source>
</reference>
<protein>
    <submittedName>
        <fullName evidence="2">Uncharacterized protein</fullName>
    </submittedName>
</protein>
<keyword evidence="3" id="KW-1185">Reference proteome</keyword>
<gene>
    <name evidence="2" type="ORF">HD593_010926</name>
</gene>
<evidence type="ECO:0000313" key="3">
    <source>
        <dbReference type="Proteomes" id="UP000565579"/>
    </source>
</evidence>
<evidence type="ECO:0000256" key="1">
    <source>
        <dbReference type="SAM" id="Phobius"/>
    </source>
</evidence>
<comment type="caution">
    <text evidence="2">The sequence shown here is derived from an EMBL/GenBank/DDBJ whole genome shotgun (WGS) entry which is preliminary data.</text>
</comment>
<feature type="transmembrane region" description="Helical" evidence="1">
    <location>
        <begin position="7"/>
        <end position="33"/>
    </location>
</feature>
<dbReference type="EMBL" id="JACHMI010000001">
    <property type="protein sequence ID" value="MBB6556131.1"/>
    <property type="molecule type" value="Genomic_DNA"/>
</dbReference>
<keyword evidence="1" id="KW-0812">Transmembrane</keyword>
<dbReference type="AlphaFoldDB" id="A0A7X0P6T4"/>
<proteinExistence type="predicted"/>
<name>A0A7X0P6T4_9ACTN</name>
<organism evidence="2 3">
    <name type="scientific">Nonomuraea rubra</name>
    <dbReference type="NCBI Taxonomy" id="46180"/>
    <lineage>
        <taxon>Bacteria</taxon>
        <taxon>Bacillati</taxon>
        <taxon>Actinomycetota</taxon>
        <taxon>Actinomycetes</taxon>
        <taxon>Streptosporangiales</taxon>
        <taxon>Streptosporangiaceae</taxon>
        <taxon>Nonomuraea</taxon>
    </lineage>
</organism>
<feature type="transmembrane region" description="Helical" evidence="1">
    <location>
        <begin position="39"/>
        <end position="59"/>
    </location>
</feature>
<keyword evidence="1" id="KW-0472">Membrane</keyword>
<dbReference type="Proteomes" id="UP000565579">
    <property type="component" value="Unassembled WGS sequence"/>
</dbReference>